<dbReference type="Gene3D" id="1.25.40.420">
    <property type="match status" value="1"/>
</dbReference>
<dbReference type="OrthoDB" id="298084at2759"/>
<dbReference type="InterPro" id="IPR000210">
    <property type="entry name" value="BTB/POZ_dom"/>
</dbReference>
<dbReference type="Gene3D" id="3.30.710.10">
    <property type="entry name" value="Potassium Channel Kv1.1, Chain A"/>
    <property type="match status" value="1"/>
</dbReference>
<evidence type="ECO:0000313" key="6">
    <source>
        <dbReference type="Proteomes" id="UP001149090"/>
    </source>
</evidence>
<dbReference type="PANTHER" id="PTHR24412:SF489">
    <property type="entry name" value="RING FINGER DOMAIN AND KELCH REPEAT-CONTAINING PROTEIN DDB_G0271372"/>
    <property type="match status" value="1"/>
</dbReference>
<keyword evidence="6" id="KW-1185">Reference proteome</keyword>
<evidence type="ECO:0000313" key="5">
    <source>
        <dbReference type="EMBL" id="KAJ5071812.1"/>
    </source>
</evidence>
<dbReference type="SMART" id="SM00584">
    <property type="entry name" value="TLDc"/>
    <property type="match status" value="1"/>
</dbReference>
<dbReference type="EMBL" id="JAPDFW010000085">
    <property type="protein sequence ID" value="KAJ5071812.1"/>
    <property type="molecule type" value="Genomic_DNA"/>
</dbReference>
<dbReference type="Pfam" id="PF07534">
    <property type="entry name" value="TLD"/>
    <property type="match status" value="1"/>
</dbReference>
<organism evidence="5 6">
    <name type="scientific">Anaeramoeba ignava</name>
    <name type="common">Anaerobic marine amoeba</name>
    <dbReference type="NCBI Taxonomy" id="1746090"/>
    <lineage>
        <taxon>Eukaryota</taxon>
        <taxon>Metamonada</taxon>
        <taxon>Anaeramoebidae</taxon>
        <taxon>Anaeramoeba</taxon>
    </lineage>
</organism>
<feature type="domain" description="BTB" evidence="3">
    <location>
        <begin position="27"/>
        <end position="100"/>
    </location>
</feature>
<feature type="domain" description="TLDc" evidence="4">
    <location>
        <begin position="305"/>
        <end position="475"/>
    </location>
</feature>
<keyword evidence="1" id="KW-0880">Kelch repeat</keyword>
<dbReference type="InterPro" id="IPR011705">
    <property type="entry name" value="BACK"/>
</dbReference>
<dbReference type="SMART" id="SM00875">
    <property type="entry name" value="BACK"/>
    <property type="match status" value="1"/>
</dbReference>
<keyword evidence="2" id="KW-0677">Repeat</keyword>
<protein>
    <submittedName>
        <fullName evidence="5">Pep-cterm sorting domain-containing protein</fullName>
    </submittedName>
</protein>
<dbReference type="AlphaFoldDB" id="A0A9Q0LFC6"/>
<name>A0A9Q0LFC6_ANAIG</name>
<dbReference type="PROSITE" id="PS50097">
    <property type="entry name" value="BTB"/>
    <property type="match status" value="1"/>
</dbReference>
<dbReference type="SMART" id="SM00225">
    <property type="entry name" value="BTB"/>
    <property type="match status" value="1"/>
</dbReference>
<dbReference type="PANTHER" id="PTHR24412">
    <property type="entry name" value="KELCH PROTEIN"/>
    <property type="match status" value="1"/>
</dbReference>
<accession>A0A9Q0LFC6</accession>
<gene>
    <name evidence="5" type="ORF">M0811_09972</name>
</gene>
<evidence type="ECO:0000259" key="3">
    <source>
        <dbReference type="PROSITE" id="PS50097"/>
    </source>
</evidence>
<evidence type="ECO:0000256" key="1">
    <source>
        <dbReference type="ARBA" id="ARBA00022441"/>
    </source>
</evidence>
<dbReference type="Pfam" id="PF07707">
    <property type="entry name" value="BACK"/>
    <property type="match status" value="1"/>
</dbReference>
<sequence>METYSNLEKLSNDLQNLFQNQKEEDYFDFEVVCQQNEETQPISFKTHKSILSSRSEYFKNFFNSKIKDLEENKMILLGVSSGSVYSILNYLYSGKIEMSLQNAVEILHFSTRFSINEVIEIASNYIQKNLQIANVVDVLNLSESMNFNQLIELCYQFISTHFDEFIQTPFFLQLEERHLVFILSQDDIKTNEFTIFNSLISWGKHKLNINKTNLRLDNKEKEALQNQISNAIHKIRFIDISSDNLDTALKQGLIPRDVSQKIIEFQNINSLKSGNKLNEFLRNHQEETKSINSLIFQSRIQFNSQIIKEREHFNKLKEWIKDDDFFSRMRLGFSAKRDGFTGTKWHDICDDKGKTLVVIKTTDNYIFGGFTQVGWSKGPNRWIQDSDSFLFSLKNPKLDPPQKLPISNPRESKFALHYHALYGPIFGYGHDLILHSDLQPGFSNIGHSYDPPKGIKSETTEAENYLAGSYSNWKF</sequence>
<dbReference type="PROSITE" id="PS51886">
    <property type="entry name" value="TLDC"/>
    <property type="match status" value="1"/>
</dbReference>
<evidence type="ECO:0000256" key="2">
    <source>
        <dbReference type="ARBA" id="ARBA00022737"/>
    </source>
</evidence>
<dbReference type="InterPro" id="IPR011333">
    <property type="entry name" value="SKP1/BTB/POZ_sf"/>
</dbReference>
<reference evidence="5" key="1">
    <citation type="submission" date="2022-10" db="EMBL/GenBank/DDBJ databases">
        <title>Novel sulphate-reducing endosymbionts in the free-living metamonad Anaeramoeba.</title>
        <authorList>
            <person name="Jerlstrom-Hultqvist J."/>
            <person name="Cepicka I."/>
            <person name="Gallot-Lavallee L."/>
            <person name="Salas-Leiva D."/>
            <person name="Curtis B.A."/>
            <person name="Zahonova K."/>
            <person name="Pipaliya S."/>
            <person name="Dacks J."/>
            <person name="Roger A.J."/>
        </authorList>
    </citation>
    <scope>NUCLEOTIDE SEQUENCE</scope>
    <source>
        <strain evidence="5">BMAN</strain>
    </source>
</reference>
<dbReference type="Proteomes" id="UP001149090">
    <property type="component" value="Unassembled WGS sequence"/>
</dbReference>
<evidence type="ECO:0000259" key="4">
    <source>
        <dbReference type="PROSITE" id="PS51886"/>
    </source>
</evidence>
<proteinExistence type="predicted"/>
<dbReference type="CDD" id="cd14733">
    <property type="entry name" value="BACK"/>
    <property type="match status" value="1"/>
</dbReference>
<dbReference type="Pfam" id="PF00651">
    <property type="entry name" value="BTB"/>
    <property type="match status" value="1"/>
</dbReference>
<dbReference type="CDD" id="cd18186">
    <property type="entry name" value="BTB_POZ_ZBTB_KLHL-like"/>
    <property type="match status" value="1"/>
</dbReference>
<dbReference type="InterPro" id="IPR006571">
    <property type="entry name" value="TLDc_dom"/>
</dbReference>
<dbReference type="SUPFAM" id="SSF54695">
    <property type="entry name" value="POZ domain"/>
    <property type="match status" value="1"/>
</dbReference>
<comment type="caution">
    <text evidence="5">The sequence shown here is derived from an EMBL/GenBank/DDBJ whole genome shotgun (WGS) entry which is preliminary data.</text>
</comment>